<evidence type="ECO:0008006" key="3">
    <source>
        <dbReference type="Google" id="ProtNLM"/>
    </source>
</evidence>
<dbReference type="SUPFAM" id="SSF56112">
    <property type="entry name" value="Protein kinase-like (PK-like)"/>
    <property type="match status" value="1"/>
</dbReference>
<sequence length="335" mass="37563">MDISVEKWLVNTFAFKICAPPEISHAEFLVDAYGSTGIASYGGSGRAGVINGYQVKGIGVTPFVEPDADWTHSHGSLLLQEGVRELVFSRVAAELFPFGAIESVALIELQQNITDDTGRSQRTALLVRPFELRPCHFQRALGFRPNQINLRHLDDVLRVKSCVSIAARNCPAVLSDFARRLGAQIATMYRLGWFHGGVYSSNFSVSAKLIDFGSSRFIIDREQRSYSQHGPKFGEEIQFASMLLRSWCYYWNRYAMGHNIDYSVLIRELHCGYEEQLLTYPSPTLGEVVGMYTWEYLNWRIDDLLAGPSIKFGEAVDMIIAEMVGNARKRIAGNG</sequence>
<organism evidence="1 2">
    <name type="scientific">Xanthomonas vasicola</name>
    <dbReference type="NCBI Taxonomy" id="56459"/>
    <lineage>
        <taxon>Bacteria</taxon>
        <taxon>Pseudomonadati</taxon>
        <taxon>Pseudomonadota</taxon>
        <taxon>Gammaproteobacteria</taxon>
        <taxon>Lysobacterales</taxon>
        <taxon>Lysobacteraceae</taxon>
        <taxon>Xanthomonas</taxon>
    </lineage>
</organism>
<gene>
    <name evidence="1" type="ORF">FQK01_23225</name>
</gene>
<dbReference type="EMBL" id="VOCK01000103">
    <property type="protein sequence ID" value="TWQ48743.1"/>
    <property type="molecule type" value="Genomic_DNA"/>
</dbReference>
<dbReference type="RefSeq" id="WP_146470512.1">
    <property type="nucleotide sequence ID" value="NZ_VOCK01000103.1"/>
</dbReference>
<evidence type="ECO:0000313" key="2">
    <source>
        <dbReference type="Proteomes" id="UP000320455"/>
    </source>
</evidence>
<proteinExistence type="predicted"/>
<name>A0ABD7S3R7_XANVA</name>
<dbReference type="AlphaFoldDB" id="A0ABD7S3R7"/>
<protein>
    <recommendedName>
        <fullName evidence="3">Protein kinase domain-containing protein</fullName>
    </recommendedName>
</protein>
<reference evidence="2" key="1">
    <citation type="journal article" date="2020" name="Phytopathology">
        <title>Genomic acquisitions in emerging populations of Xanthomonas vasicola pv. vasculorum infecting corn in the U.S. and Argentina.</title>
        <authorList>
            <person name="Perez-Quintero A.L."/>
        </authorList>
    </citation>
    <scope>NUCLEOTIDE SEQUENCE [LARGE SCALE GENOMIC DNA]</scope>
    <source>
        <strain evidence="2">Xvh-L</strain>
    </source>
</reference>
<comment type="caution">
    <text evidence="1">The sequence shown here is derived from an EMBL/GenBank/DDBJ whole genome shotgun (WGS) entry which is preliminary data.</text>
</comment>
<evidence type="ECO:0000313" key="1">
    <source>
        <dbReference type="EMBL" id="TWQ48743.1"/>
    </source>
</evidence>
<accession>A0ABD7S3R7</accession>
<keyword evidence="2" id="KW-1185">Reference proteome</keyword>
<dbReference type="Proteomes" id="UP000320455">
    <property type="component" value="Unassembled WGS sequence"/>
</dbReference>
<dbReference type="InterPro" id="IPR011009">
    <property type="entry name" value="Kinase-like_dom_sf"/>
</dbReference>